<keyword evidence="6 9" id="KW-0067">ATP-binding</keyword>
<feature type="non-terminal residue" evidence="9">
    <location>
        <position position="1"/>
    </location>
</feature>
<dbReference type="InterPro" id="IPR013563">
    <property type="entry name" value="Oligopep_ABC_C"/>
</dbReference>
<dbReference type="Proteomes" id="UP000295176">
    <property type="component" value="Unassembled WGS sequence"/>
</dbReference>
<feature type="domain" description="Oligopeptide/dipeptide ABC transporter C-terminal" evidence="8">
    <location>
        <begin position="49"/>
        <end position="113"/>
    </location>
</feature>
<dbReference type="GO" id="GO:0016020">
    <property type="term" value="C:membrane"/>
    <property type="evidence" value="ECO:0007669"/>
    <property type="project" value="UniProtKB-SubCell"/>
</dbReference>
<evidence type="ECO:0000313" key="10">
    <source>
        <dbReference type="Proteomes" id="UP000295176"/>
    </source>
</evidence>
<evidence type="ECO:0000256" key="5">
    <source>
        <dbReference type="ARBA" id="ARBA00022741"/>
    </source>
</evidence>
<dbReference type="Gene3D" id="3.40.50.300">
    <property type="entry name" value="P-loop containing nucleotide triphosphate hydrolases"/>
    <property type="match status" value="1"/>
</dbReference>
<evidence type="ECO:0000256" key="6">
    <source>
        <dbReference type="ARBA" id="ARBA00022840"/>
    </source>
</evidence>
<dbReference type="SUPFAM" id="SSF52540">
    <property type="entry name" value="P-loop containing nucleoside triphosphate hydrolases"/>
    <property type="match status" value="1"/>
</dbReference>
<comment type="similarity">
    <text evidence="2">Belongs to the ABC transporter superfamily.</text>
</comment>
<gene>
    <name evidence="9" type="ORF">C7957_1862</name>
</gene>
<evidence type="ECO:0000313" key="9">
    <source>
        <dbReference type="EMBL" id="TDP78218.1"/>
    </source>
</evidence>
<reference evidence="9 10" key="1">
    <citation type="submission" date="2019-03" db="EMBL/GenBank/DDBJ databases">
        <title>Subsurface microbial communities from deep shales in Ohio and West Virginia, USA.</title>
        <authorList>
            <person name="Wrighton K."/>
        </authorList>
    </citation>
    <scope>NUCLEOTIDE SEQUENCE [LARGE SCALE GENOMIC DNA]</scope>
    <source>
        <strain evidence="9 10">MSL 7</strain>
    </source>
</reference>
<comment type="subcellular location">
    <subcellularLocation>
        <location evidence="1">Membrane</location>
    </subcellularLocation>
</comment>
<sequence length="155" mass="17714">DVTIQAQILELMNSLKESYGMAIMMITHDLGVIAEVSDRVAVMYAGKVVEYTDVDTLFDDPKHPYTWGLMNSIPKLDKDVDRLEAIPGSVPSPLNFPEGCKFNTRCPLAEGKCFEEEPPLEDTDGEHMVRCWRYEDLEEIKKRGERIYEDRGVQK</sequence>
<dbReference type="PANTHER" id="PTHR43297:SF2">
    <property type="entry name" value="DIPEPTIDE TRANSPORT ATP-BINDING PROTEIN DPPD"/>
    <property type="match status" value="1"/>
</dbReference>
<dbReference type="EMBL" id="SNXX01000085">
    <property type="protein sequence ID" value="TDP78218.1"/>
    <property type="molecule type" value="Genomic_DNA"/>
</dbReference>
<protein>
    <submittedName>
        <fullName evidence="9">Oligopeptide/dipeptide ABC transporter ATP-binding protein</fullName>
    </submittedName>
</protein>
<dbReference type="InterPro" id="IPR050388">
    <property type="entry name" value="ABC_Ni/Peptide_Import"/>
</dbReference>
<accession>A0A4V3CUD9</accession>
<evidence type="ECO:0000256" key="1">
    <source>
        <dbReference type="ARBA" id="ARBA00004370"/>
    </source>
</evidence>
<name>A0A4V3CUD9_9FIRM</name>
<keyword evidence="5" id="KW-0547">Nucleotide-binding</keyword>
<dbReference type="Pfam" id="PF08352">
    <property type="entry name" value="oligo_HPY"/>
    <property type="match status" value="1"/>
</dbReference>
<keyword evidence="7" id="KW-0472">Membrane</keyword>
<evidence type="ECO:0000256" key="2">
    <source>
        <dbReference type="ARBA" id="ARBA00005417"/>
    </source>
</evidence>
<dbReference type="PANTHER" id="PTHR43297">
    <property type="entry name" value="OLIGOPEPTIDE TRANSPORT ATP-BINDING PROTEIN APPD"/>
    <property type="match status" value="1"/>
</dbReference>
<dbReference type="GO" id="GO:0005524">
    <property type="term" value="F:ATP binding"/>
    <property type="evidence" value="ECO:0007669"/>
    <property type="project" value="UniProtKB-KW"/>
</dbReference>
<evidence type="ECO:0000256" key="4">
    <source>
        <dbReference type="ARBA" id="ARBA00022475"/>
    </source>
</evidence>
<organism evidence="9 10">
    <name type="scientific">Halanaerobium saccharolyticum</name>
    <dbReference type="NCBI Taxonomy" id="43595"/>
    <lineage>
        <taxon>Bacteria</taxon>
        <taxon>Bacillati</taxon>
        <taxon>Bacillota</taxon>
        <taxon>Clostridia</taxon>
        <taxon>Halanaerobiales</taxon>
        <taxon>Halanaerobiaceae</taxon>
        <taxon>Halanaerobium</taxon>
    </lineage>
</organism>
<dbReference type="NCBIfam" id="TIGR01727">
    <property type="entry name" value="oligo_HPY"/>
    <property type="match status" value="1"/>
</dbReference>
<dbReference type="AlphaFoldDB" id="A0A4V3CUD9"/>
<evidence type="ECO:0000259" key="8">
    <source>
        <dbReference type="Pfam" id="PF08352"/>
    </source>
</evidence>
<keyword evidence="3" id="KW-0813">Transport</keyword>
<evidence type="ECO:0000256" key="3">
    <source>
        <dbReference type="ARBA" id="ARBA00022448"/>
    </source>
</evidence>
<evidence type="ECO:0000256" key="7">
    <source>
        <dbReference type="ARBA" id="ARBA00023136"/>
    </source>
</evidence>
<dbReference type="InterPro" id="IPR027417">
    <property type="entry name" value="P-loop_NTPase"/>
</dbReference>
<proteinExistence type="inferred from homology"/>
<dbReference type="RefSeq" id="WP_133531408.1">
    <property type="nucleotide sequence ID" value="NZ_SNXX01000085.1"/>
</dbReference>
<comment type="caution">
    <text evidence="9">The sequence shown here is derived from an EMBL/GenBank/DDBJ whole genome shotgun (WGS) entry which is preliminary data.</text>
</comment>
<keyword evidence="4" id="KW-1003">Cell membrane</keyword>
<dbReference type="GO" id="GO:0015833">
    <property type="term" value="P:peptide transport"/>
    <property type="evidence" value="ECO:0007669"/>
    <property type="project" value="InterPro"/>
</dbReference>